<keyword evidence="3" id="KW-1185">Reference proteome</keyword>
<keyword evidence="1" id="KW-0472">Membrane</keyword>
<protein>
    <submittedName>
        <fullName evidence="2">Uncharacterized protein</fullName>
    </submittedName>
</protein>
<evidence type="ECO:0000313" key="3">
    <source>
        <dbReference type="Proteomes" id="UP000807306"/>
    </source>
</evidence>
<organism evidence="2 3">
    <name type="scientific">Crepidotus variabilis</name>
    <dbReference type="NCBI Taxonomy" id="179855"/>
    <lineage>
        <taxon>Eukaryota</taxon>
        <taxon>Fungi</taxon>
        <taxon>Dikarya</taxon>
        <taxon>Basidiomycota</taxon>
        <taxon>Agaricomycotina</taxon>
        <taxon>Agaricomycetes</taxon>
        <taxon>Agaricomycetidae</taxon>
        <taxon>Agaricales</taxon>
        <taxon>Agaricineae</taxon>
        <taxon>Crepidotaceae</taxon>
        <taxon>Crepidotus</taxon>
    </lineage>
</organism>
<reference evidence="2" key="1">
    <citation type="submission" date="2020-11" db="EMBL/GenBank/DDBJ databases">
        <authorList>
            <consortium name="DOE Joint Genome Institute"/>
            <person name="Ahrendt S."/>
            <person name="Riley R."/>
            <person name="Andreopoulos W."/>
            <person name="Labutti K."/>
            <person name="Pangilinan J."/>
            <person name="Ruiz-Duenas F.J."/>
            <person name="Barrasa J.M."/>
            <person name="Sanchez-Garcia M."/>
            <person name="Camarero S."/>
            <person name="Miyauchi S."/>
            <person name="Serrano A."/>
            <person name="Linde D."/>
            <person name="Babiker R."/>
            <person name="Drula E."/>
            <person name="Ayuso-Fernandez I."/>
            <person name="Pacheco R."/>
            <person name="Padilla G."/>
            <person name="Ferreira P."/>
            <person name="Barriuso J."/>
            <person name="Kellner H."/>
            <person name="Castanera R."/>
            <person name="Alfaro M."/>
            <person name="Ramirez L."/>
            <person name="Pisabarro A.G."/>
            <person name="Kuo A."/>
            <person name="Tritt A."/>
            <person name="Lipzen A."/>
            <person name="He G."/>
            <person name="Yan M."/>
            <person name="Ng V."/>
            <person name="Cullen D."/>
            <person name="Martin F."/>
            <person name="Rosso M.-N."/>
            <person name="Henrissat B."/>
            <person name="Hibbett D."/>
            <person name="Martinez A.T."/>
            <person name="Grigoriev I.V."/>
        </authorList>
    </citation>
    <scope>NUCLEOTIDE SEQUENCE</scope>
    <source>
        <strain evidence="2">CBS 506.95</strain>
    </source>
</reference>
<dbReference type="AlphaFoldDB" id="A0A9P6JIV6"/>
<proteinExistence type="predicted"/>
<evidence type="ECO:0000256" key="1">
    <source>
        <dbReference type="SAM" id="Phobius"/>
    </source>
</evidence>
<sequence length="100" mass="11487">MARHQRLNYPRIFLSRSALAYCRSRSICTIYGMRPWHVQANIDSLRSSNRTHLLKSRTLKNVAHQLSLSNLKHFDICLYIVYVATISLVNSFGIVGPLRG</sequence>
<keyword evidence="1" id="KW-0812">Transmembrane</keyword>
<gene>
    <name evidence="2" type="ORF">CPB83DRAFT_92268</name>
</gene>
<accession>A0A9P6JIV6</accession>
<feature type="transmembrane region" description="Helical" evidence="1">
    <location>
        <begin position="76"/>
        <end position="98"/>
    </location>
</feature>
<evidence type="ECO:0000313" key="2">
    <source>
        <dbReference type="EMBL" id="KAF9522647.1"/>
    </source>
</evidence>
<dbReference type="Proteomes" id="UP000807306">
    <property type="component" value="Unassembled WGS sequence"/>
</dbReference>
<dbReference type="EMBL" id="MU157938">
    <property type="protein sequence ID" value="KAF9522647.1"/>
    <property type="molecule type" value="Genomic_DNA"/>
</dbReference>
<keyword evidence="1" id="KW-1133">Transmembrane helix</keyword>
<comment type="caution">
    <text evidence="2">The sequence shown here is derived from an EMBL/GenBank/DDBJ whole genome shotgun (WGS) entry which is preliminary data.</text>
</comment>
<name>A0A9P6JIV6_9AGAR</name>